<keyword evidence="1" id="KW-0812">Transmembrane</keyword>
<dbReference type="Proteomes" id="UP000830198">
    <property type="component" value="Chromosome"/>
</dbReference>
<protein>
    <recommendedName>
        <fullName evidence="4">HlyD family secretion protein</fullName>
    </recommendedName>
</protein>
<proteinExistence type="predicted"/>
<keyword evidence="1" id="KW-0472">Membrane</keyword>
<reference evidence="2 3" key="1">
    <citation type="submission" date="2022-04" db="EMBL/GenBank/DDBJ databases">
        <title>The arsenic-methylating capacity of Chitinophaga filiformis YT5 during chitin decomposition.</title>
        <authorList>
            <person name="Chen G."/>
            <person name="Liang Y."/>
        </authorList>
    </citation>
    <scope>NUCLEOTIDE SEQUENCE [LARGE SCALE GENOMIC DNA]</scope>
    <source>
        <strain evidence="2 3">YT5</strain>
    </source>
</reference>
<organism evidence="2 3">
    <name type="scientific">Chitinophaga filiformis</name>
    <name type="common">Myxococcus filiformis</name>
    <name type="synonym">Flexibacter filiformis</name>
    <dbReference type="NCBI Taxonomy" id="104663"/>
    <lineage>
        <taxon>Bacteria</taxon>
        <taxon>Pseudomonadati</taxon>
        <taxon>Bacteroidota</taxon>
        <taxon>Chitinophagia</taxon>
        <taxon>Chitinophagales</taxon>
        <taxon>Chitinophagaceae</taxon>
        <taxon>Chitinophaga</taxon>
    </lineage>
</organism>
<dbReference type="EMBL" id="CP095855">
    <property type="protein sequence ID" value="UPK71672.1"/>
    <property type="molecule type" value="Genomic_DNA"/>
</dbReference>
<keyword evidence="1" id="KW-1133">Transmembrane helix</keyword>
<evidence type="ECO:0000313" key="2">
    <source>
        <dbReference type="EMBL" id="UPK71672.1"/>
    </source>
</evidence>
<evidence type="ECO:0008006" key="4">
    <source>
        <dbReference type="Google" id="ProtNLM"/>
    </source>
</evidence>
<keyword evidence="3" id="KW-1185">Reference proteome</keyword>
<dbReference type="Gene3D" id="2.40.30.170">
    <property type="match status" value="1"/>
</dbReference>
<name>A0ABY4I721_CHIFI</name>
<evidence type="ECO:0000313" key="3">
    <source>
        <dbReference type="Proteomes" id="UP000830198"/>
    </source>
</evidence>
<feature type="transmembrane region" description="Helical" evidence="1">
    <location>
        <begin position="24"/>
        <end position="47"/>
    </location>
</feature>
<dbReference type="RefSeq" id="WP_247813789.1">
    <property type="nucleotide sequence ID" value="NZ_CP095855.1"/>
</dbReference>
<sequence length="244" mass="27436">MPANNYTEQHSQEIEELIGHIPHWLIRFGLTGMLIIALISLAVSALIPSPRTVNAEALIIAREQPDEIVIRKEYPDEHFQFRTANGDRVKQGDTLLVRQDEKTGKTTSIQSPAGGQVYITSRLHPGNVLQWSIWVIRQQQGYVIQLKSSNMNFNKVKVGQVVRINLDKYPMEEFGVLEGRVTSIIPNVRKDEYEAVVALPGNSLITTEKKNIPPQPVMQGTAQIHLDEKTLFERIFGSVFGGKV</sequence>
<accession>A0ABY4I721</accession>
<evidence type="ECO:0000256" key="1">
    <source>
        <dbReference type="SAM" id="Phobius"/>
    </source>
</evidence>
<gene>
    <name evidence="2" type="ORF">MYF79_10305</name>
</gene>